<comment type="caution">
    <text evidence="3">The sequence shown here is derived from an EMBL/GenBank/DDBJ whole genome shotgun (WGS) entry which is preliminary data.</text>
</comment>
<dbReference type="SUPFAM" id="SSF53756">
    <property type="entry name" value="UDP-Glycosyltransferase/glycogen phosphorylase"/>
    <property type="match status" value="1"/>
</dbReference>
<dbReference type="InterPro" id="IPR001296">
    <property type="entry name" value="Glyco_trans_1"/>
</dbReference>
<dbReference type="PANTHER" id="PTHR46401:SF2">
    <property type="entry name" value="GLYCOSYLTRANSFERASE WBBK-RELATED"/>
    <property type="match status" value="1"/>
</dbReference>
<organism evidence="3 4">
    <name type="scientific">Pseudonocardia alaniniphila</name>
    <dbReference type="NCBI Taxonomy" id="75291"/>
    <lineage>
        <taxon>Bacteria</taxon>
        <taxon>Bacillati</taxon>
        <taxon>Actinomycetota</taxon>
        <taxon>Actinomycetes</taxon>
        <taxon>Pseudonocardiales</taxon>
        <taxon>Pseudonocardiaceae</taxon>
        <taxon>Pseudonocardia</taxon>
    </lineage>
</organism>
<evidence type="ECO:0000313" key="4">
    <source>
        <dbReference type="Proteomes" id="UP001299970"/>
    </source>
</evidence>
<name>A0ABS9TDW1_9PSEU</name>
<keyword evidence="1" id="KW-0808">Transferase</keyword>
<feature type="domain" description="Glycosyl transferase family 1" evidence="2">
    <location>
        <begin position="243"/>
        <end position="292"/>
    </location>
</feature>
<accession>A0ABS9TDW1</accession>
<dbReference type="EMBL" id="JAKXMK010000010">
    <property type="protein sequence ID" value="MCH6166583.1"/>
    <property type="molecule type" value="Genomic_DNA"/>
</dbReference>
<reference evidence="3 4" key="1">
    <citation type="submission" date="2022-03" db="EMBL/GenBank/DDBJ databases">
        <title>Pseudonocardia alaer sp. nov., a novel actinomycete isolated from reed forest soil.</title>
        <authorList>
            <person name="Wang L."/>
        </authorList>
    </citation>
    <scope>NUCLEOTIDE SEQUENCE [LARGE SCALE GENOMIC DNA]</scope>
    <source>
        <strain evidence="3 4">Y-16303</strain>
    </source>
</reference>
<dbReference type="Gene3D" id="3.40.50.2000">
    <property type="entry name" value="Glycogen Phosphorylase B"/>
    <property type="match status" value="1"/>
</dbReference>
<evidence type="ECO:0000313" key="3">
    <source>
        <dbReference type="EMBL" id="MCH6166583.1"/>
    </source>
</evidence>
<dbReference type="Pfam" id="PF00534">
    <property type="entry name" value="Glycos_transf_1"/>
    <property type="match status" value="1"/>
</dbReference>
<sequence>MSNLVGKRVAIVSYRLGMADGVSVTASQWAAGFRRIGMRVRLVAGDGCPDVLVPGLALDAAKPPSLRSLDQALQDADVVVADNVCSLPVNQAAGEAVAEYLRGRQAILRHHDLPWERERFASVTTWPPDDPSWRHVTVNDMARLSLADRRSISATTVYHGFDEVPRPEARDAVRARLEVGAGPLVLQPTRAIARKNVDVGLALAESLGGTFWLTGPAEDGFADELARLLRRARIPVRRGLPPGADMAAAYAACDAVVLPSSWEGFGLPLIESALHRKPLAVGDFPVADELAAFGFRWFRAADPEPLRAWLADPDLSLLDHNEAVASKHFGLDALSTRLELLLSGAPVCHHSDTDEDAGGQIACDCLTA</sequence>
<dbReference type="Proteomes" id="UP001299970">
    <property type="component" value="Unassembled WGS sequence"/>
</dbReference>
<evidence type="ECO:0000259" key="2">
    <source>
        <dbReference type="Pfam" id="PF00534"/>
    </source>
</evidence>
<dbReference type="RefSeq" id="WP_241036609.1">
    <property type="nucleotide sequence ID" value="NZ_BAAAJF010000039.1"/>
</dbReference>
<proteinExistence type="predicted"/>
<protein>
    <recommendedName>
        <fullName evidence="2">Glycosyl transferase family 1 domain-containing protein</fullName>
    </recommendedName>
</protein>
<dbReference type="PANTHER" id="PTHR46401">
    <property type="entry name" value="GLYCOSYLTRANSFERASE WBBK-RELATED"/>
    <property type="match status" value="1"/>
</dbReference>
<keyword evidence="4" id="KW-1185">Reference proteome</keyword>
<evidence type="ECO:0000256" key="1">
    <source>
        <dbReference type="ARBA" id="ARBA00022679"/>
    </source>
</evidence>
<gene>
    <name evidence="3" type="ORF">MMF94_12910</name>
</gene>